<dbReference type="EMBL" id="CAJPDS010000038">
    <property type="protein sequence ID" value="CAF9925456.1"/>
    <property type="molecule type" value="Genomic_DNA"/>
</dbReference>
<sequence length="750" mass="84859">MSVRELEDHEGVYVPNFENALQVYYLTNTSHYPIPQSFELEKPIKGRLLGNPHNHASDADRILAALKAMDQETYSRLEIKESAFNDFKFRLLAQDPSSDSMSNAVDSFLILSYTWHSNAWQAHPALGEPHLEIGGPLMPAMWAALLAQLKERECFWIDQLCIDQCSDTEKTAAIAFMDLLYKSARKVIIALEDIALSTTEMDLMFMYAASSSSNFPLPELDLDKISQAFVKIVSARWFDRAWCLHEFLVSRRHVFLVPVYRNDGQSGSMDPSILILRVDGVLLAGMFSCFVEKIIQHQYDEQQSPLKNSCLNGAKIEQIRRFGTRLVGTGLDVLGFQEGSETNASEDGSFMHMFHEVFSHQAMYNSDKLSIVLNAMDSGLHLKDLISLSEDDCLVMITMIALAAGDTTAMTTNGSKLIGDQREIPQNKRWIRAPSSADQFRAVGYKPIPRTKIIAKLVTEGLELDVFFLGTNLDLRSPSQYHLSIARWLIDHRGLAPTYENERALRLDLETDKHKYGILRIACIQTLACAFECGKEWMLAQHAKYYISQPGGVPIQWSSGAKDRFEEAVDWCLATVIEDDIGADLSKTWQDYRTWFWVDDAPEEEIRLETEDQDPAPLENNSMDTEAQDPPPFLSSEEENWFHIIIFFTEQMITFGLAVEQAISDGSEDTWNVQITRFSSAGSNCLVFVPAAQFHLCVPTALQDDSYGWMTRLWLLQRKESCFYSLLGKSRIVGDPSLKEQSKKMAVVVS</sequence>
<dbReference type="PANTHER" id="PTHR24148">
    <property type="entry name" value="ANKYRIN REPEAT DOMAIN-CONTAINING PROTEIN 39 HOMOLOG-RELATED"/>
    <property type="match status" value="1"/>
</dbReference>
<comment type="caution">
    <text evidence="3">The sequence shown here is derived from an EMBL/GenBank/DDBJ whole genome shotgun (WGS) entry which is preliminary data.</text>
</comment>
<organism evidence="3 4">
    <name type="scientific">Heterodermia speciosa</name>
    <dbReference type="NCBI Taxonomy" id="116794"/>
    <lineage>
        <taxon>Eukaryota</taxon>
        <taxon>Fungi</taxon>
        <taxon>Dikarya</taxon>
        <taxon>Ascomycota</taxon>
        <taxon>Pezizomycotina</taxon>
        <taxon>Lecanoromycetes</taxon>
        <taxon>OSLEUM clade</taxon>
        <taxon>Lecanoromycetidae</taxon>
        <taxon>Caliciales</taxon>
        <taxon>Physciaceae</taxon>
        <taxon>Heterodermia</taxon>
    </lineage>
</organism>
<evidence type="ECO:0000313" key="3">
    <source>
        <dbReference type="EMBL" id="CAF9925456.1"/>
    </source>
</evidence>
<feature type="domain" description="Heterokaryon incompatibility" evidence="2">
    <location>
        <begin position="109"/>
        <end position="246"/>
    </location>
</feature>
<accession>A0A8H3FIX0</accession>
<dbReference type="OrthoDB" id="270167at2759"/>
<evidence type="ECO:0000313" key="4">
    <source>
        <dbReference type="Proteomes" id="UP000664521"/>
    </source>
</evidence>
<proteinExistence type="predicted"/>
<reference evidence="3" key="1">
    <citation type="submission" date="2021-03" db="EMBL/GenBank/DDBJ databases">
        <authorList>
            <person name="Tagirdzhanova G."/>
        </authorList>
    </citation>
    <scope>NUCLEOTIDE SEQUENCE</scope>
</reference>
<dbReference type="InterPro" id="IPR052895">
    <property type="entry name" value="HetReg/Transcr_Mod"/>
</dbReference>
<dbReference type="Pfam" id="PF06985">
    <property type="entry name" value="HET"/>
    <property type="match status" value="1"/>
</dbReference>
<dbReference type="Proteomes" id="UP000664521">
    <property type="component" value="Unassembled WGS sequence"/>
</dbReference>
<gene>
    <name evidence="3" type="ORF">HETSPECPRED_005842</name>
</gene>
<protein>
    <recommendedName>
        <fullName evidence="2">Heterokaryon incompatibility domain-containing protein</fullName>
    </recommendedName>
</protein>
<evidence type="ECO:0000259" key="2">
    <source>
        <dbReference type="Pfam" id="PF06985"/>
    </source>
</evidence>
<dbReference type="InterPro" id="IPR010730">
    <property type="entry name" value="HET"/>
</dbReference>
<keyword evidence="4" id="KW-1185">Reference proteome</keyword>
<feature type="region of interest" description="Disordered" evidence="1">
    <location>
        <begin position="609"/>
        <end position="631"/>
    </location>
</feature>
<evidence type="ECO:0000256" key="1">
    <source>
        <dbReference type="SAM" id="MobiDB-lite"/>
    </source>
</evidence>
<dbReference type="PANTHER" id="PTHR24148:SF73">
    <property type="entry name" value="HET DOMAIN PROTEIN (AFU_ORTHOLOGUE AFUA_8G01020)"/>
    <property type="match status" value="1"/>
</dbReference>
<dbReference type="AlphaFoldDB" id="A0A8H3FIX0"/>
<name>A0A8H3FIX0_9LECA</name>